<dbReference type="InterPro" id="IPR000524">
    <property type="entry name" value="Tscrpt_reg_HTH_GntR"/>
</dbReference>
<dbReference type="SUPFAM" id="SSF48008">
    <property type="entry name" value="GntR ligand-binding domain-like"/>
    <property type="match status" value="1"/>
</dbReference>
<dbReference type="SMART" id="SM00895">
    <property type="entry name" value="FCD"/>
    <property type="match status" value="1"/>
</dbReference>
<dbReference type="InterPro" id="IPR008920">
    <property type="entry name" value="TF_FadR/GntR_C"/>
</dbReference>
<dbReference type="Pfam" id="PF00392">
    <property type="entry name" value="GntR"/>
    <property type="match status" value="1"/>
</dbReference>
<dbReference type="PANTHER" id="PTHR43537:SF45">
    <property type="entry name" value="GNTR FAMILY REGULATORY PROTEIN"/>
    <property type="match status" value="1"/>
</dbReference>
<accession>A0A660LFY4</accession>
<evidence type="ECO:0000256" key="2">
    <source>
        <dbReference type="ARBA" id="ARBA00023125"/>
    </source>
</evidence>
<dbReference type="Pfam" id="PF07729">
    <property type="entry name" value="FCD"/>
    <property type="match status" value="1"/>
</dbReference>
<dbReference type="Gene3D" id="1.20.120.530">
    <property type="entry name" value="GntR ligand-binding domain-like"/>
    <property type="match status" value="1"/>
</dbReference>
<dbReference type="GO" id="GO:0003677">
    <property type="term" value="F:DNA binding"/>
    <property type="evidence" value="ECO:0007669"/>
    <property type="project" value="UniProtKB-KW"/>
</dbReference>
<dbReference type="PROSITE" id="PS50949">
    <property type="entry name" value="HTH_GNTR"/>
    <property type="match status" value="1"/>
</dbReference>
<dbReference type="InterPro" id="IPR036388">
    <property type="entry name" value="WH-like_DNA-bd_sf"/>
</dbReference>
<comment type="caution">
    <text evidence="5">The sequence shown here is derived from an EMBL/GenBank/DDBJ whole genome shotgun (WGS) entry which is preliminary data.</text>
</comment>
<dbReference type="Proteomes" id="UP000278962">
    <property type="component" value="Unassembled WGS sequence"/>
</dbReference>
<keyword evidence="2 5" id="KW-0238">DNA-binding</keyword>
<name>A0A660LFY4_9ACTN</name>
<sequence>MKALTPTSLRQQAADVIRASILAGELKAGEIHSATAIAQRLGVSPTPVREAMLDLANGGLVEAVRNRGFRVLSPDDRDLDEISELRVMLEPPAMRAVVERATDEQLAELESVVAMIEERAEAADVAGFLVADRAFHLGLLELLGNGRLVRLVAQLRDQTRLVGIAELAREGNLMASAREHRDILAALRARDADAAETLMRRHLVHTRGIWAGRSE</sequence>
<dbReference type="EMBL" id="RBIL01000001">
    <property type="protein sequence ID" value="RKQ92830.1"/>
    <property type="molecule type" value="Genomic_DNA"/>
</dbReference>
<dbReference type="SMART" id="SM00345">
    <property type="entry name" value="HTH_GNTR"/>
    <property type="match status" value="1"/>
</dbReference>
<dbReference type="Gene3D" id="1.10.10.10">
    <property type="entry name" value="Winged helix-like DNA-binding domain superfamily/Winged helix DNA-binding domain"/>
    <property type="match status" value="1"/>
</dbReference>
<protein>
    <submittedName>
        <fullName evidence="5">DNA-binding GntR family transcriptional regulator</fullName>
    </submittedName>
</protein>
<evidence type="ECO:0000256" key="3">
    <source>
        <dbReference type="ARBA" id="ARBA00023163"/>
    </source>
</evidence>
<feature type="domain" description="HTH gntR-type" evidence="4">
    <location>
        <begin position="7"/>
        <end position="74"/>
    </location>
</feature>
<evidence type="ECO:0000313" key="6">
    <source>
        <dbReference type="Proteomes" id="UP000278962"/>
    </source>
</evidence>
<keyword evidence="1" id="KW-0805">Transcription regulation</keyword>
<evidence type="ECO:0000313" key="5">
    <source>
        <dbReference type="EMBL" id="RKQ92830.1"/>
    </source>
</evidence>
<dbReference type="PANTHER" id="PTHR43537">
    <property type="entry name" value="TRANSCRIPTIONAL REGULATOR, GNTR FAMILY"/>
    <property type="match status" value="1"/>
</dbReference>
<gene>
    <name evidence="5" type="ORF">C8N24_2685</name>
</gene>
<keyword evidence="6" id="KW-1185">Reference proteome</keyword>
<dbReference type="SUPFAM" id="SSF46785">
    <property type="entry name" value="Winged helix' DNA-binding domain"/>
    <property type="match status" value="1"/>
</dbReference>
<dbReference type="InterPro" id="IPR011711">
    <property type="entry name" value="GntR_C"/>
</dbReference>
<dbReference type="AlphaFoldDB" id="A0A660LFY4"/>
<evidence type="ECO:0000256" key="1">
    <source>
        <dbReference type="ARBA" id="ARBA00023015"/>
    </source>
</evidence>
<dbReference type="CDD" id="cd07377">
    <property type="entry name" value="WHTH_GntR"/>
    <property type="match status" value="1"/>
</dbReference>
<keyword evidence="3" id="KW-0804">Transcription</keyword>
<organism evidence="5 6">
    <name type="scientific">Solirubrobacter pauli</name>
    <dbReference type="NCBI Taxonomy" id="166793"/>
    <lineage>
        <taxon>Bacteria</taxon>
        <taxon>Bacillati</taxon>
        <taxon>Actinomycetota</taxon>
        <taxon>Thermoleophilia</taxon>
        <taxon>Solirubrobacterales</taxon>
        <taxon>Solirubrobacteraceae</taxon>
        <taxon>Solirubrobacter</taxon>
    </lineage>
</organism>
<evidence type="ECO:0000259" key="4">
    <source>
        <dbReference type="PROSITE" id="PS50949"/>
    </source>
</evidence>
<reference evidence="5 6" key="1">
    <citation type="submission" date="2018-10" db="EMBL/GenBank/DDBJ databases">
        <title>Genomic Encyclopedia of Archaeal and Bacterial Type Strains, Phase II (KMG-II): from individual species to whole genera.</title>
        <authorList>
            <person name="Goeker M."/>
        </authorList>
    </citation>
    <scope>NUCLEOTIDE SEQUENCE [LARGE SCALE GENOMIC DNA]</scope>
    <source>
        <strain evidence="5 6">DSM 14954</strain>
    </source>
</reference>
<proteinExistence type="predicted"/>
<dbReference type="InterPro" id="IPR036390">
    <property type="entry name" value="WH_DNA-bd_sf"/>
</dbReference>
<dbReference type="RefSeq" id="WP_211339948.1">
    <property type="nucleotide sequence ID" value="NZ_RBIL01000001.1"/>
</dbReference>
<dbReference type="GO" id="GO:0003700">
    <property type="term" value="F:DNA-binding transcription factor activity"/>
    <property type="evidence" value="ECO:0007669"/>
    <property type="project" value="InterPro"/>
</dbReference>